<dbReference type="SMART" id="SM00609">
    <property type="entry name" value="VIT"/>
    <property type="match status" value="1"/>
</dbReference>
<feature type="domain" description="VIT" evidence="2">
    <location>
        <begin position="6"/>
        <end position="134"/>
    </location>
</feature>
<dbReference type="PANTHER" id="PTHR45737">
    <property type="entry name" value="VON WILLEBRAND FACTOR A DOMAIN-CONTAINING PROTEIN 5A"/>
    <property type="match status" value="1"/>
</dbReference>
<keyword evidence="4" id="KW-1185">Reference proteome</keyword>
<gene>
    <name evidence="3" type="ORF">N4J17_04325</name>
</gene>
<accession>A0ABZ2F6Q5</accession>
<dbReference type="Proteomes" id="UP001359308">
    <property type="component" value="Chromosome"/>
</dbReference>
<dbReference type="PROSITE" id="PS51468">
    <property type="entry name" value="VIT"/>
    <property type="match status" value="1"/>
</dbReference>
<reference evidence="3 4" key="1">
    <citation type="submission" date="2022-09" db="EMBL/GenBank/DDBJ databases">
        <authorList>
            <person name="Giprobiosintez L."/>
        </authorList>
    </citation>
    <scope>NUCLEOTIDE SEQUENCE [LARGE SCALE GENOMIC DNA]</scope>
    <source>
        <strain evidence="4">VKPM-B-12549 (GBS-15)</strain>
    </source>
</reference>
<sequence length="180" mass="20052">MMPKNEEQLAILKDRQGRKVALKGVNAYARLQSLLAEVEVEQSYRNPWDTNIEAVYTFPLPFGAVLLGLEVEIAGKKLRGQVVEKKEAERRYENAVTDGDSAVMLEEAGPGLYTASLGNLMAGESAVIRYRYGLLLHWQGDRLRFLMPTTMRHATVMPGQPGCKPTRFPSRPSMSSIPSN</sequence>
<feature type="region of interest" description="Disordered" evidence="1">
    <location>
        <begin position="158"/>
        <end position="180"/>
    </location>
</feature>
<dbReference type="Pfam" id="PF08487">
    <property type="entry name" value="VIT"/>
    <property type="match status" value="1"/>
</dbReference>
<dbReference type="RefSeq" id="WP_198323099.1">
    <property type="nucleotide sequence ID" value="NZ_CP104311.1"/>
</dbReference>
<evidence type="ECO:0000256" key="1">
    <source>
        <dbReference type="SAM" id="MobiDB-lite"/>
    </source>
</evidence>
<organism evidence="3 4">
    <name type="scientific">Methylococcus capsulatus</name>
    <dbReference type="NCBI Taxonomy" id="414"/>
    <lineage>
        <taxon>Bacteria</taxon>
        <taxon>Pseudomonadati</taxon>
        <taxon>Pseudomonadota</taxon>
        <taxon>Gammaproteobacteria</taxon>
        <taxon>Methylococcales</taxon>
        <taxon>Methylococcaceae</taxon>
        <taxon>Methylococcus</taxon>
    </lineage>
</organism>
<name>A0ABZ2F6Q5_METCP</name>
<dbReference type="PANTHER" id="PTHR45737:SF6">
    <property type="entry name" value="VON WILLEBRAND FACTOR A DOMAIN-CONTAINING PROTEIN 5A"/>
    <property type="match status" value="1"/>
</dbReference>
<protein>
    <submittedName>
        <fullName evidence="3">VIT domain-containing protein</fullName>
    </submittedName>
</protein>
<evidence type="ECO:0000313" key="3">
    <source>
        <dbReference type="EMBL" id="WWF02846.1"/>
    </source>
</evidence>
<dbReference type="EMBL" id="CP104311">
    <property type="protein sequence ID" value="WWF02846.1"/>
    <property type="molecule type" value="Genomic_DNA"/>
</dbReference>
<evidence type="ECO:0000259" key="2">
    <source>
        <dbReference type="PROSITE" id="PS51468"/>
    </source>
</evidence>
<proteinExistence type="predicted"/>
<evidence type="ECO:0000313" key="4">
    <source>
        <dbReference type="Proteomes" id="UP001359308"/>
    </source>
</evidence>
<dbReference type="InterPro" id="IPR013694">
    <property type="entry name" value="VIT"/>
</dbReference>